<dbReference type="EMBL" id="QRBE01000003">
    <property type="protein sequence ID" value="RDS83042.1"/>
    <property type="molecule type" value="Genomic_DNA"/>
</dbReference>
<evidence type="ECO:0000313" key="1">
    <source>
        <dbReference type="EMBL" id="RDS83042.1"/>
    </source>
</evidence>
<dbReference type="RefSeq" id="WP_115494988.1">
    <property type="nucleotide sequence ID" value="NZ_QRBE01000003.1"/>
</dbReference>
<accession>A0A370X3Y9</accession>
<dbReference type="AlphaFoldDB" id="A0A370X3Y9"/>
<dbReference type="Proteomes" id="UP000254258">
    <property type="component" value="Unassembled WGS sequence"/>
</dbReference>
<reference evidence="1 2" key="1">
    <citation type="submission" date="2018-07" db="EMBL/GenBank/DDBJ databases">
        <title>Dyella monticola sp. nov. and Dyella psychrodurans sp. nov. isolated from monsoon evergreen broad-leaved forest soil of Dinghu Mountain, China.</title>
        <authorList>
            <person name="Gao Z."/>
            <person name="Qiu L."/>
        </authorList>
    </citation>
    <scope>NUCLEOTIDE SEQUENCE [LARGE SCALE GENOMIC DNA]</scope>
    <source>
        <strain evidence="1 2">4G-K06</strain>
    </source>
</reference>
<comment type="caution">
    <text evidence="1">The sequence shown here is derived from an EMBL/GenBank/DDBJ whole genome shotgun (WGS) entry which is preliminary data.</text>
</comment>
<sequence>MNAGVASTAHRARVLRALGVVTWRRRDMHASVAVAPEQVPTTTISQALASANVVVVIPPACSVRERDLLGRALSGLGPQLARAPCIEAVDGENLHVPHAPAYLVFGQAQAHALGRVLPAEVMRDAHIVLADTPSEILVQAVAKRRLWQALRMLRRALAAGVQP</sequence>
<proteinExistence type="predicted"/>
<organism evidence="1 2">
    <name type="scientific">Dyella monticola</name>
    <dbReference type="NCBI Taxonomy" id="1927958"/>
    <lineage>
        <taxon>Bacteria</taxon>
        <taxon>Pseudomonadati</taxon>
        <taxon>Pseudomonadota</taxon>
        <taxon>Gammaproteobacteria</taxon>
        <taxon>Lysobacterales</taxon>
        <taxon>Rhodanobacteraceae</taxon>
        <taxon>Dyella</taxon>
    </lineage>
</organism>
<name>A0A370X3Y9_9GAMM</name>
<evidence type="ECO:0000313" key="2">
    <source>
        <dbReference type="Proteomes" id="UP000254258"/>
    </source>
</evidence>
<dbReference type="OrthoDB" id="5956998at2"/>
<gene>
    <name evidence="1" type="ORF">DWU98_07890</name>
</gene>
<protein>
    <submittedName>
        <fullName evidence="1">Uncharacterized protein</fullName>
    </submittedName>
</protein>
<keyword evidence="2" id="KW-1185">Reference proteome</keyword>